<dbReference type="Gene3D" id="3.30.300.30">
    <property type="match status" value="1"/>
</dbReference>
<evidence type="ECO:0000256" key="2">
    <source>
        <dbReference type="ARBA" id="ARBA00006432"/>
    </source>
</evidence>
<feature type="domain" description="AMP-binding enzyme C-terminal" evidence="6">
    <location>
        <begin position="485"/>
        <end position="561"/>
    </location>
</feature>
<dbReference type="GO" id="GO:0009698">
    <property type="term" value="P:phenylpropanoid metabolic process"/>
    <property type="evidence" value="ECO:0007669"/>
    <property type="project" value="UniProtKB-KW"/>
</dbReference>
<dbReference type="AlphaFoldDB" id="A0A5A7QFP7"/>
<protein>
    <submittedName>
        <fullName evidence="7">AMP-dependent synthetase and ligase family protein</fullName>
    </submittedName>
</protein>
<dbReference type="Proteomes" id="UP000325081">
    <property type="component" value="Unassembled WGS sequence"/>
</dbReference>
<feature type="domain" description="AMP-dependent synthetase/ligase" evidence="5">
    <location>
        <begin position="102"/>
        <end position="434"/>
    </location>
</feature>
<accession>A0A5A7QFP7</accession>
<evidence type="ECO:0000313" key="8">
    <source>
        <dbReference type="Proteomes" id="UP000325081"/>
    </source>
</evidence>
<sequence>MNHFLRRWSSSHSRCSINFVNESHPWKNLSSRHLCGSSSEDREAVSWKSLPGLVKCPANHAPLTPISFLERAARVFRDRTSVVYVHLGRDPREVPQARFCSDPVATLAPNVPAMVELHFAVPMAGAIICTLNTRHDPAMISALLRHSEAKILFSDHHLLTTARSSLEKTLKPPPILVQISDNAPSPDTHDYESLISSGVDESFVPLRPESEFDPISINYTSGTTSRPKGVVYNHRGAYLNALATSFVHGMTSFPVYLWTVPMFHCNGWCLVWGLAALGGTSVCIRRPSPDVIFDQIALHGVTHMSGAPTVLNAIVNSPASRKPLPHKVEIMTGGAPPPEPVLLKIEDLGFRVSHLYGLTETYGPGTWCAWRPEWDSLGRDERARLKARQGVGHYCLEEVDVRDLSDVVNSSVPADGVTIGEIVFRGNTVMAGYLKDEKATREAFADGWWFRSGDLGVKHADGYIEVKDRWKDVVITGGENVCTVEVERVIYRHAAVDEVAVVGRPDEHWGESLCAFVKVREGCESEVGVRELMDFCRERLPHYMAPKTVVFGELPKTSTGKVQKFVLRERAKAMGKPDTINMGVILDEVNPRLFESSMVKRICEDTLMTWTNNFIFLSMIKRSISRKTEENSYIWRSPSKGSI</sequence>
<dbReference type="OrthoDB" id="10253115at2759"/>
<comment type="similarity">
    <text evidence="2">Belongs to the ATP-dependent AMP-binding enzyme family.</text>
</comment>
<dbReference type="Gene3D" id="3.40.50.12780">
    <property type="entry name" value="N-terminal domain of ligase-like"/>
    <property type="match status" value="1"/>
</dbReference>
<dbReference type="SUPFAM" id="SSF56801">
    <property type="entry name" value="Acetyl-CoA synthetase-like"/>
    <property type="match status" value="1"/>
</dbReference>
<dbReference type="GO" id="GO:0016874">
    <property type="term" value="F:ligase activity"/>
    <property type="evidence" value="ECO:0007669"/>
    <property type="project" value="UniProtKB-KW"/>
</dbReference>
<comment type="caution">
    <text evidence="7">The sequence shown here is derived from an EMBL/GenBank/DDBJ whole genome shotgun (WGS) entry which is preliminary data.</text>
</comment>
<dbReference type="InterPro" id="IPR020845">
    <property type="entry name" value="AMP-binding_CS"/>
</dbReference>
<proteinExistence type="inferred from homology"/>
<dbReference type="PROSITE" id="PS00455">
    <property type="entry name" value="AMP_BINDING"/>
    <property type="match status" value="1"/>
</dbReference>
<dbReference type="InterPro" id="IPR025110">
    <property type="entry name" value="AMP-bd_C"/>
</dbReference>
<dbReference type="CDD" id="cd12118">
    <property type="entry name" value="ttLC_FACS_AEE21_like"/>
    <property type="match status" value="1"/>
</dbReference>
<dbReference type="EMBL" id="BKCP01006848">
    <property type="protein sequence ID" value="GER44133.1"/>
    <property type="molecule type" value="Genomic_DNA"/>
</dbReference>
<evidence type="ECO:0000256" key="3">
    <source>
        <dbReference type="ARBA" id="ARBA00022598"/>
    </source>
</evidence>
<dbReference type="InterPro" id="IPR042099">
    <property type="entry name" value="ANL_N_sf"/>
</dbReference>
<keyword evidence="3 7" id="KW-0436">Ligase</keyword>
<dbReference type="InterPro" id="IPR000873">
    <property type="entry name" value="AMP-dep_synth/lig_dom"/>
</dbReference>
<dbReference type="UniPathway" id="UPA00372">
    <property type="reaction ID" value="UER00547"/>
</dbReference>
<evidence type="ECO:0000259" key="5">
    <source>
        <dbReference type="Pfam" id="PF00501"/>
    </source>
</evidence>
<evidence type="ECO:0000256" key="4">
    <source>
        <dbReference type="ARBA" id="ARBA00023051"/>
    </source>
</evidence>
<evidence type="ECO:0000259" key="6">
    <source>
        <dbReference type="Pfam" id="PF13193"/>
    </source>
</evidence>
<organism evidence="7 8">
    <name type="scientific">Striga asiatica</name>
    <name type="common">Asiatic witchweed</name>
    <name type="synonym">Buchnera asiatica</name>
    <dbReference type="NCBI Taxonomy" id="4170"/>
    <lineage>
        <taxon>Eukaryota</taxon>
        <taxon>Viridiplantae</taxon>
        <taxon>Streptophyta</taxon>
        <taxon>Embryophyta</taxon>
        <taxon>Tracheophyta</taxon>
        <taxon>Spermatophyta</taxon>
        <taxon>Magnoliopsida</taxon>
        <taxon>eudicotyledons</taxon>
        <taxon>Gunneridae</taxon>
        <taxon>Pentapetalae</taxon>
        <taxon>asterids</taxon>
        <taxon>lamiids</taxon>
        <taxon>Lamiales</taxon>
        <taxon>Orobanchaceae</taxon>
        <taxon>Buchnereae</taxon>
        <taxon>Striga</taxon>
    </lineage>
</organism>
<name>A0A5A7QFP7_STRAF</name>
<evidence type="ECO:0000313" key="7">
    <source>
        <dbReference type="EMBL" id="GER44133.1"/>
    </source>
</evidence>
<dbReference type="PANTHER" id="PTHR43859:SF5">
    <property type="entry name" value="ISOVALERATE--COA LIGASE AAE2"/>
    <property type="match status" value="1"/>
</dbReference>
<dbReference type="Pfam" id="PF13193">
    <property type="entry name" value="AMP-binding_C"/>
    <property type="match status" value="1"/>
</dbReference>
<comment type="pathway">
    <text evidence="1">Phytoalexin biosynthesis; 3,4',5-trihydroxystilbene biosynthesis; 3,4',5-trihydroxystilbene from trans-4-coumarate: step 1/2.</text>
</comment>
<dbReference type="Pfam" id="PF00501">
    <property type="entry name" value="AMP-binding"/>
    <property type="match status" value="1"/>
</dbReference>
<gene>
    <name evidence="7" type="ORF">STAS_21019</name>
</gene>
<keyword evidence="4" id="KW-0587">Phenylpropanoid metabolism</keyword>
<dbReference type="InterPro" id="IPR045851">
    <property type="entry name" value="AMP-bd_C_sf"/>
</dbReference>
<evidence type="ECO:0000256" key="1">
    <source>
        <dbReference type="ARBA" id="ARBA00004930"/>
    </source>
</evidence>
<reference evidence="8" key="1">
    <citation type="journal article" date="2019" name="Curr. Biol.">
        <title>Genome Sequence of Striga asiatica Provides Insight into the Evolution of Plant Parasitism.</title>
        <authorList>
            <person name="Yoshida S."/>
            <person name="Kim S."/>
            <person name="Wafula E.K."/>
            <person name="Tanskanen J."/>
            <person name="Kim Y.M."/>
            <person name="Honaas L."/>
            <person name="Yang Z."/>
            <person name="Spallek T."/>
            <person name="Conn C.E."/>
            <person name="Ichihashi Y."/>
            <person name="Cheong K."/>
            <person name="Cui S."/>
            <person name="Der J.P."/>
            <person name="Gundlach H."/>
            <person name="Jiao Y."/>
            <person name="Hori C."/>
            <person name="Ishida J.K."/>
            <person name="Kasahara H."/>
            <person name="Kiba T."/>
            <person name="Kim M.S."/>
            <person name="Koo N."/>
            <person name="Laohavisit A."/>
            <person name="Lee Y.H."/>
            <person name="Lumba S."/>
            <person name="McCourt P."/>
            <person name="Mortimer J.C."/>
            <person name="Mutuku J.M."/>
            <person name="Nomura T."/>
            <person name="Sasaki-Sekimoto Y."/>
            <person name="Seto Y."/>
            <person name="Wang Y."/>
            <person name="Wakatake T."/>
            <person name="Sakakibara H."/>
            <person name="Demura T."/>
            <person name="Yamaguchi S."/>
            <person name="Yoneyama K."/>
            <person name="Manabe R.I."/>
            <person name="Nelson D.C."/>
            <person name="Schulman A.H."/>
            <person name="Timko M.P."/>
            <person name="dePamphilis C.W."/>
            <person name="Choi D."/>
            <person name="Shirasu K."/>
        </authorList>
    </citation>
    <scope>NUCLEOTIDE SEQUENCE [LARGE SCALE GENOMIC DNA]</scope>
    <source>
        <strain evidence="8">cv. UVA1</strain>
    </source>
</reference>
<dbReference type="FunFam" id="3.30.300.30:FF:000008">
    <property type="entry name" value="2,3-dihydroxybenzoate-AMP ligase"/>
    <property type="match status" value="1"/>
</dbReference>
<dbReference type="PANTHER" id="PTHR43859">
    <property type="entry name" value="ACYL-ACTIVATING ENZYME"/>
    <property type="match status" value="1"/>
</dbReference>
<keyword evidence="8" id="KW-1185">Reference proteome</keyword>